<gene>
    <name evidence="2" type="ORF">LOAG_01635</name>
</gene>
<organism evidence="2">
    <name type="scientific">Loa loa</name>
    <name type="common">Eye worm</name>
    <name type="synonym">Filaria loa</name>
    <dbReference type="NCBI Taxonomy" id="7209"/>
    <lineage>
        <taxon>Eukaryota</taxon>
        <taxon>Metazoa</taxon>
        <taxon>Ecdysozoa</taxon>
        <taxon>Nematoda</taxon>
        <taxon>Chromadorea</taxon>
        <taxon>Rhabditida</taxon>
        <taxon>Spirurina</taxon>
        <taxon>Spiruromorpha</taxon>
        <taxon>Filarioidea</taxon>
        <taxon>Onchocercidae</taxon>
        <taxon>Loa</taxon>
    </lineage>
</organism>
<accession>A0A1S0UAJ2</accession>
<protein>
    <submittedName>
        <fullName evidence="2">Uncharacterized protein</fullName>
    </submittedName>
</protein>
<dbReference type="CTD" id="9939011"/>
<dbReference type="OrthoDB" id="10540710at2759"/>
<evidence type="ECO:0000256" key="1">
    <source>
        <dbReference type="SAM" id="MobiDB-lite"/>
    </source>
</evidence>
<dbReference type="InParanoid" id="A0A1S0UAJ2"/>
<proteinExistence type="predicted"/>
<dbReference type="KEGG" id="loa:LOAG_01635"/>
<name>A0A1S0UAJ2_LOALO</name>
<dbReference type="GeneID" id="9939011"/>
<sequence>MFRENDNESAGLTGSSDGDSESGSNDNNGNVRDRNDVTVTMVMVVLVKKKKNNSNIDDEIMTTSIMTTIPRIESSVKGVGNLDLFCLSLLKAESEEEEGGKPDNGFRCPGWIAGTDHHHFPKHRQ</sequence>
<evidence type="ECO:0000313" key="2">
    <source>
        <dbReference type="EMBL" id="EFO26853.1"/>
    </source>
</evidence>
<reference evidence="2" key="1">
    <citation type="submission" date="2012-04" db="EMBL/GenBank/DDBJ databases">
        <title>The Genome Sequence of Loa loa.</title>
        <authorList>
            <consortium name="The Broad Institute Genome Sequencing Platform"/>
            <consortium name="Broad Institute Genome Sequencing Center for Infectious Disease"/>
            <person name="Nutman T.B."/>
            <person name="Fink D.L."/>
            <person name="Russ C."/>
            <person name="Young S."/>
            <person name="Zeng Q."/>
            <person name="Gargeya S."/>
            <person name="Alvarado L."/>
            <person name="Berlin A."/>
            <person name="Chapman S.B."/>
            <person name="Chen Z."/>
            <person name="Freedman E."/>
            <person name="Gellesch M."/>
            <person name="Goldberg J."/>
            <person name="Griggs A."/>
            <person name="Gujja S."/>
            <person name="Heilman E.R."/>
            <person name="Heiman D."/>
            <person name="Howarth C."/>
            <person name="Mehta T."/>
            <person name="Neiman D."/>
            <person name="Pearson M."/>
            <person name="Roberts A."/>
            <person name="Saif S."/>
            <person name="Shea T."/>
            <person name="Shenoy N."/>
            <person name="Sisk P."/>
            <person name="Stolte C."/>
            <person name="Sykes S."/>
            <person name="White J."/>
            <person name="Yandava C."/>
            <person name="Haas B."/>
            <person name="Henn M.R."/>
            <person name="Nusbaum C."/>
            <person name="Birren B."/>
        </authorList>
    </citation>
    <scope>NUCLEOTIDE SEQUENCE [LARGE SCALE GENOMIC DNA]</scope>
</reference>
<dbReference type="EMBL" id="JH712090">
    <property type="protein sequence ID" value="EFO26853.1"/>
    <property type="molecule type" value="Genomic_DNA"/>
</dbReference>
<feature type="compositionally biased region" description="Low complexity" evidence="1">
    <location>
        <begin position="14"/>
        <end position="30"/>
    </location>
</feature>
<dbReference type="RefSeq" id="XP_003137222.1">
    <property type="nucleotide sequence ID" value="XM_003137174.1"/>
</dbReference>
<feature type="region of interest" description="Disordered" evidence="1">
    <location>
        <begin position="1"/>
        <end position="36"/>
    </location>
</feature>
<dbReference type="AlphaFoldDB" id="A0A1S0UAJ2"/>